<feature type="transmembrane region" description="Helical" evidence="1">
    <location>
        <begin position="36"/>
        <end position="57"/>
    </location>
</feature>
<keyword evidence="1" id="KW-0472">Membrane</keyword>
<protein>
    <submittedName>
        <fullName evidence="2">Uncharacterized protein</fullName>
    </submittedName>
</protein>
<keyword evidence="1" id="KW-1133">Transmembrane helix</keyword>
<reference evidence="2 3" key="1">
    <citation type="submission" date="2015-06" db="EMBL/GenBank/DDBJ databases">
        <title>Draft genome sequence of beer spoilage bacterium Megasphaera cerevisiae type strain 20462.</title>
        <authorList>
            <person name="Kutumbaka K."/>
            <person name="Pasmowitz J."/>
            <person name="Mategko J."/>
            <person name="Reyes D."/>
            <person name="Friedrich A."/>
            <person name="Han S."/>
            <person name="Martens-Habbena W."/>
            <person name="Neal-McKinney J."/>
            <person name="Janagama H.K."/>
            <person name="Nadala C."/>
            <person name="Samadpour M."/>
        </authorList>
    </citation>
    <scope>NUCLEOTIDE SEQUENCE [LARGE SCALE GENOMIC DNA]</scope>
    <source>
        <strain evidence="2 3">DSM 20462</strain>
    </source>
</reference>
<gene>
    <name evidence="2" type="ORF">AB840_00890</name>
</gene>
<organism evidence="2 3">
    <name type="scientific">Megasphaera cerevisiae DSM 20462</name>
    <dbReference type="NCBI Taxonomy" id="1122219"/>
    <lineage>
        <taxon>Bacteria</taxon>
        <taxon>Bacillati</taxon>
        <taxon>Bacillota</taxon>
        <taxon>Negativicutes</taxon>
        <taxon>Veillonellales</taxon>
        <taxon>Veillonellaceae</taxon>
        <taxon>Megasphaera</taxon>
    </lineage>
</organism>
<evidence type="ECO:0000313" key="3">
    <source>
        <dbReference type="Proteomes" id="UP000036503"/>
    </source>
</evidence>
<keyword evidence="1" id="KW-0812">Transmembrane</keyword>
<keyword evidence="3" id="KW-1185">Reference proteome</keyword>
<dbReference type="InParanoid" id="A0A0J6WZN1"/>
<dbReference type="Proteomes" id="UP000036503">
    <property type="component" value="Unassembled WGS sequence"/>
</dbReference>
<evidence type="ECO:0000313" key="2">
    <source>
        <dbReference type="EMBL" id="KMO87718.1"/>
    </source>
</evidence>
<evidence type="ECO:0000256" key="1">
    <source>
        <dbReference type="SAM" id="Phobius"/>
    </source>
</evidence>
<name>A0A0J6WZN1_9FIRM</name>
<accession>A0A0J6WZN1</accession>
<dbReference type="EMBL" id="LEKT01000002">
    <property type="protein sequence ID" value="KMO87718.1"/>
    <property type="molecule type" value="Genomic_DNA"/>
</dbReference>
<comment type="caution">
    <text evidence="2">The sequence shown here is derived from an EMBL/GenBank/DDBJ whole genome shotgun (WGS) entry which is preliminary data.</text>
</comment>
<dbReference type="AlphaFoldDB" id="A0A0J6WZN1"/>
<proteinExistence type="predicted"/>
<sequence>MTLRQPPYGIGATSSGKIRQMNICKIKPSPVDGFSFYYFTARFFVFSYFIIIAFTYATRRD</sequence>
<dbReference type="PATRIC" id="fig|1122219.3.peg.204"/>